<dbReference type="SUPFAM" id="SSF50978">
    <property type="entry name" value="WD40 repeat-like"/>
    <property type="match status" value="1"/>
</dbReference>
<keyword evidence="1" id="KW-0853">WD repeat</keyword>
<organism evidence="4 5">
    <name type="scientific">Thamnophis sirtalis</name>
    <dbReference type="NCBI Taxonomy" id="35019"/>
    <lineage>
        <taxon>Eukaryota</taxon>
        <taxon>Metazoa</taxon>
        <taxon>Chordata</taxon>
        <taxon>Craniata</taxon>
        <taxon>Vertebrata</taxon>
        <taxon>Euteleostomi</taxon>
        <taxon>Lepidosauria</taxon>
        <taxon>Squamata</taxon>
        <taxon>Bifurcata</taxon>
        <taxon>Unidentata</taxon>
        <taxon>Episquamata</taxon>
        <taxon>Toxicofera</taxon>
        <taxon>Serpentes</taxon>
        <taxon>Colubroidea</taxon>
        <taxon>Colubridae</taxon>
        <taxon>Natricinae</taxon>
        <taxon>Thamnophis</taxon>
    </lineage>
</organism>
<evidence type="ECO:0000313" key="4">
    <source>
        <dbReference type="Proteomes" id="UP000504617"/>
    </source>
</evidence>
<keyword evidence="4" id="KW-1185">Reference proteome</keyword>
<dbReference type="KEGG" id="tsr:106549566"/>
<gene>
    <name evidence="5" type="primary">LOC106549566</name>
</gene>
<dbReference type="AlphaFoldDB" id="A0A6I9YFE5"/>
<reference evidence="5" key="1">
    <citation type="submission" date="2025-08" db="UniProtKB">
        <authorList>
            <consortium name="RefSeq"/>
        </authorList>
    </citation>
    <scope>IDENTIFICATION</scope>
    <source>
        <tissue evidence="5">Skeletal muscle</tissue>
    </source>
</reference>
<dbReference type="PANTHER" id="PTHR13720:SF33">
    <property type="entry name" value="HELP DOMAIN-CONTAINING PROTEIN"/>
    <property type="match status" value="1"/>
</dbReference>
<sequence>MAYSQDDRFLVTLGWYIAKGDEKASGDYVDRVLALWNTQTYDLTSSTRLAEPVHDLAFNPLSVGQLACVGKGAVTFWLMKQQGSDISLKVQRVPAPDAIGGVELTSMCYSSGCLLYTGTSTGQICSWDTETNCCFMTWEAVDGEIGMELSPHNQETMSSILCSGRRKLVFCFSFSQVFIGHSEPIQQVRFTADQKQVFSVGDAIFLWDFLGVFAEETFRDEIDSPRPLALLPVDANLEKVQNSPPGSSDAPRQLVPLPTVVSPPCLDLSALHRLVEHDTWSDSEEEKEACLKGKHGEAVNGTTGHSVLVLNDVVQHEEPLAVKPDLTPICSSPHSPAGGDRGKETKGSLPQNIIRPDCYRHFIPRFKSSAPSKVFSSPTANEGLKLKAVIGYNGNARGNMVWNPDTGFFAYSCGCVLIVEDLHSGSQQHWLGHPEEISTLALSHNAQVWSPHHFSIDKFIRITNTLVGSDEMGIH</sequence>
<evidence type="ECO:0000256" key="3">
    <source>
        <dbReference type="SAM" id="MobiDB-lite"/>
    </source>
</evidence>
<dbReference type="PANTHER" id="PTHR13720">
    <property type="entry name" value="WD-40 REPEAT PROTEIN"/>
    <property type="match status" value="1"/>
</dbReference>
<proteinExistence type="predicted"/>
<evidence type="ECO:0000256" key="2">
    <source>
        <dbReference type="ARBA" id="ARBA00022737"/>
    </source>
</evidence>
<dbReference type="GeneID" id="106549566"/>
<evidence type="ECO:0000256" key="1">
    <source>
        <dbReference type="ARBA" id="ARBA00022574"/>
    </source>
</evidence>
<accession>A0A6I9YFE5</accession>
<dbReference type="Gene3D" id="2.130.10.10">
    <property type="entry name" value="YVTN repeat-like/Quinoprotein amine dehydrogenase"/>
    <property type="match status" value="3"/>
</dbReference>
<dbReference type="InterPro" id="IPR036322">
    <property type="entry name" value="WD40_repeat_dom_sf"/>
</dbReference>
<feature type="region of interest" description="Disordered" evidence="3">
    <location>
        <begin position="324"/>
        <end position="350"/>
    </location>
</feature>
<dbReference type="InterPro" id="IPR015943">
    <property type="entry name" value="WD40/YVTN_repeat-like_dom_sf"/>
</dbReference>
<keyword evidence="2" id="KW-0677">Repeat</keyword>
<dbReference type="RefSeq" id="XP_013922734.1">
    <property type="nucleotide sequence ID" value="XM_014067259.1"/>
</dbReference>
<dbReference type="OrthoDB" id="6252103at2759"/>
<dbReference type="InterPro" id="IPR050630">
    <property type="entry name" value="WD_repeat_EMAP"/>
</dbReference>
<dbReference type="Proteomes" id="UP000504617">
    <property type="component" value="Unplaced"/>
</dbReference>
<protein>
    <submittedName>
        <fullName evidence="5">WD repeat-containing protein 90-like</fullName>
    </submittedName>
</protein>
<name>A0A6I9YFE5_9SAUR</name>
<evidence type="ECO:0000313" key="5">
    <source>
        <dbReference type="RefSeq" id="XP_013922734.1"/>
    </source>
</evidence>